<dbReference type="EMBL" id="GBXM01081172">
    <property type="protein sequence ID" value="JAH27405.1"/>
    <property type="molecule type" value="Transcribed_RNA"/>
</dbReference>
<sequence length="53" mass="6247">MKRQTDREIKTWMDITCFTPVQLEVLSALSISPLKNDQDRKQKRQDPKELISS</sequence>
<reference evidence="2" key="2">
    <citation type="journal article" date="2015" name="Fish Shellfish Immunol.">
        <title>Early steps in the European eel (Anguilla anguilla)-Vibrio vulnificus interaction in the gills: Role of the RtxA13 toxin.</title>
        <authorList>
            <person name="Callol A."/>
            <person name="Pajuelo D."/>
            <person name="Ebbesson L."/>
            <person name="Teles M."/>
            <person name="MacKenzie S."/>
            <person name="Amaro C."/>
        </authorList>
    </citation>
    <scope>NUCLEOTIDE SEQUENCE</scope>
</reference>
<dbReference type="AlphaFoldDB" id="A0A0E9RG14"/>
<protein>
    <submittedName>
        <fullName evidence="2">Uncharacterized protein</fullName>
    </submittedName>
</protein>
<reference evidence="2" key="1">
    <citation type="submission" date="2014-11" db="EMBL/GenBank/DDBJ databases">
        <authorList>
            <person name="Amaro Gonzalez C."/>
        </authorList>
    </citation>
    <scope>NUCLEOTIDE SEQUENCE</scope>
</reference>
<name>A0A0E9RG14_ANGAN</name>
<organism evidence="2">
    <name type="scientific">Anguilla anguilla</name>
    <name type="common">European freshwater eel</name>
    <name type="synonym">Muraena anguilla</name>
    <dbReference type="NCBI Taxonomy" id="7936"/>
    <lineage>
        <taxon>Eukaryota</taxon>
        <taxon>Metazoa</taxon>
        <taxon>Chordata</taxon>
        <taxon>Craniata</taxon>
        <taxon>Vertebrata</taxon>
        <taxon>Euteleostomi</taxon>
        <taxon>Actinopterygii</taxon>
        <taxon>Neopterygii</taxon>
        <taxon>Teleostei</taxon>
        <taxon>Anguilliformes</taxon>
        <taxon>Anguillidae</taxon>
        <taxon>Anguilla</taxon>
    </lineage>
</organism>
<feature type="compositionally biased region" description="Basic and acidic residues" evidence="1">
    <location>
        <begin position="36"/>
        <end position="53"/>
    </location>
</feature>
<proteinExistence type="predicted"/>
<feature type="region of interest" description="Disordered" evidence="1">
    <location>
        <begin position="34"/>
        <end position="53"/>
    </location>
</feature>
<evidence type="ECO:0000313" key="2">
    <source>
        <dbReference type="EMBL" id="JAH27405.1"/>
    </source>
</evidence>
<accession>A0A0E9RG14</accession>
<evidence type="ECO:0000256" key="1">
    <source>
        <dbReference type="SAM" id="MobiDB-lite"/>
    </source>
</evidence>